<dbReference type="Gene3D" id="1.10.238.20">
    <property type="entry name" value="Pheromone/general odorant binding protein domain"/>
    <property type="match status" value="1"/>
</dbReference>
<proteinExistence type="predicted"/>
<dbReference type="Pfam" id="PF01395">
    <property type="entry name" value="PBP_GOBP"/>
    <property type="match status" value="1"/>
</dbReference>
<name>A0AAN7VML3_9COLE</name>
<dbReference type="SUPFAM" id="SSF47565">
    <property type="entry name" value="Insect pheromone/odorant-binding proteins"/>
    <property type="match status" value="1"/>
</dbReference>
<protein>
    <submittedName>
        <fullName evidence="2">Uncharacterized protein</fullName>
    </submittedName>
</protein>
<dbReference type="InterPro" id="IPR036728">
    <property type="entry name" value="PBP_GOBP_sf"/>
</dbReference>
<organism evidence="2 3">
    <name type="scientific">Pyrocoelia pectoralis</name>
    <dbReference type="NCBI Taxonomy" id="417401"/>
    <lineage>
        <taxon>Eukaryota</taxon>
        <taxon>Metazoa</taxon>
        <taxon>Ecdysozoa</taxon>
        <taxon>Arthropoda</taxon>
        <taxon>Hexapoda</taxon>
        <taxon>Insecta</taxon>
        <taxon>Pterygota</taxon>
        <taxon>Neoptera</taxon>
        <taxon>Endopterygota</taxon>
        <taxon>Coleoptera</taxon>
        <taxon>Polyphaga</taxon>
        <taxon>Elateriformia</taxon>
        <taxon>Elateroidea</taxon>
        <taxon>Lampyridae</taxon>
        <taxon>Lampyrinae</taxon>
        <taxon>Pyrocoelia</taxon>
    </lineage>
</organism>
<dbReference type="EMBL" id="JAVRBK010000002">
    <property type="protein sequence ID" value="KAK5647533.1"/>
    <property type="molecule type" value="Genomic_DNA"/>
</dbReference>
<evidence type="ECO:0000256" key="1">
    <source>
        <dbReference type="SAM" id="SignalP"/>
    </source>
</evidence>
<accession>A0AAN7VML3</accession>
<dbReference type="CDD" id="cd23992">
    <property type="entry name" value="PBP_GOBP"/>
    <property type="match status" value="1"/>
</dbReference>
<gene>
    <name evidence="2" type="ORF">RI129_002425</name>
</gene>
<dbReference type="InterPro" id="IPR006170">
    <property type="entry name" value="PBP/GOBP"/>
</dbReference>
<comment type="caution">
    <text evidence="2">The sequence shown here is derived from an EMBL/GenBank/DDBJ whole genome shotgun (WGS) entry which is preliminary data.</text>
</comment>
<evidence type="ECO:0000313" key="3">
    <source>
        <dbReference type="Proteomes" id="UP001329430"/>
    </source>
</evidence>
<dbReference type="GO" id="GO:0005549">
    <property type="term" value="F:odorant binding"/>
    <property type="evidence" value="ECO:0007669"/>
    <property type="project" value="InterPro"/>
</dbReference>
<keyword evidence="1" id="KW-0732">Signal</keyword>
<feature type="chain" id="PRO_5042950023" evidence="1">
    <location>
        <begin position="29"/>
        <end position="156"/>
    </location>
</feature>
<dbReference type="AlphaFoldDB" id="A0AAN7VML3"/>
<dbReference type="Proteomes" id="UP001329430">
    <property type="component" value="Chromosome 2"/>
</dbReference>
<sequence length="156" mass="18216">MNKRIVSRNVATNMKVVFFIVFIAYVQATSEPFDPKKVFDQNVHHCVEEHGLNKDYVVKILNQNTYPEDDKDFSIFYDCVADRLSMYEPNGDINFKHPYLEPFIRERLKLDDTVDVKTLIEKAVEHCAKSPKVEPRVVNAIRRRNCGAEHIAKHIH</sequence>
<reference evidence="2 3" key="1">
    <citation type="journal article" date="2024" name="Insects">
        <title>An Improved Chromosome-Level Genome Assembly of the Firefly Pyrocoelia pectoralis.</title>
        <authorList>
            <person name="Fu X."/>
            <person name="Meyer-Rochow V.B."/>
            <person name="Ballantyne L."/>
            <person name="Zhu X."/>
        </authorList>
    </citation>
    <scope>NUCLEOTIDE SEQUENCE [LARGE SCALE GENOMIC DNA]</scope>
    <source>
        <strain evidence="2">XCY_ONT2</strain>
    </source>
</reference>
<keyword evidence="3" id="KW-1185">Reference proteome</keyword>
<feature type="signal peptide" evidence="1">
    <location>
        <begin position="1"/>
        <end position="28"/>
    </location>
</feature>
<evidence type="ECO:0000313" key="2">
    <source>
        <dbReference type="EMBL" id="KAK5647533.1"/>
    </source>
</evidence>